<evidence type="ECO:0000313" key="1">
    <source>
        <dbReference type="EMBL" id="RTQ26369.1"/>
    </source>
</evidence>
<comment type="caution">
    <text evidence="1">The sequence shown here is derived from an EMBL/GenBank/DDBJ whole genome shotgun (WGS) entry which is preliminary data.</text>
</comment>
<sequence length="76" mass="8690">MPDIHYGRVLIVILLPYKRPDFRRNSDVIAPHSSSVAITQIDIKIAALFFYDNKFPTIQPNVCQQQWGSHGHGQTQ</sequence>
<reference evidence="1 2" key="1">
    <citation type="submission" date="2018-12" db="EMBL/GenBank/DDBJ databases">
        <title>The Batch Genome Submission of Enterobacter spp. strains.</title>
        <authorList>
            <person name="Wei L."/>
            <person name="Wu W."/>
            <person name="Lin J."/>
            <person name="Zhang X."/>
            <person name="Feng Y."/>
            <person name="Zong Z."/>
        </authorList>
    </citation>
    <scope>NUCLEOTIDE SEQUENCE [LARGE SCALE GENOMIC DNA]</scope>
    <source>
        <strain evidence="1 2">SCEM020047</strain>
    </source>
</reference>
<dbReference type="Proteomes" id="UP000282263">
    <property type="component" value="Unassembled WGS sequence"/>
</dbReference>
<name>A0A9Q7K618_9ENTR</name>
<evidence type="ECO:0000313" key="2">
    <source>
        <dbReference type="Proteomes" id="UP000282263"/>
    </source>
</evidence>
<proteinExistence type="predicted"/>
<accession>A0A9Q7K618</accession>
<dbReference type="AlphaFoldDB" id="A0A9Q7K618"/>
<organism evidence="1 2">
    <name type="scientific">Enterobacter mori</name>
    <dbReference type="NCBI Taxonomy" id="539813"/>
    <lineage>
        <taxon>Bacteria</taxon>
        <taxon>Pseudomonadati</taxon>
        <taxon>Pseudomonadota</taxon>
        <taxon>Gammaproteobacteria</taxon>
        <taxon>Enterobacterales</taxon>
        <taxon>Enterobacteriaceae</taxon>
        <taxon>Enterobacter</taxon>
    </lineage>
</organism>
<dbReference type="EMBL" id="RXPP01000003">
    <property type="protein sequence ID" value="RTQ26369.1"/>
    <property type="molecule type" value="Genomic_DNA"/>
</dbReference>
<gene>
    <name evidence="1" type="ORF">EKN29_04315</name>
</gene>
<protein>
    <submittedName>
        <fullName evidence="1">Uncharacterized protein</fullName>
    </submittedName>
</protein>